<proteinExistence type="predicted"/>
<dbReference type="Proteomes" id="UP000318571">
    <property type="component" value="Chromosome 3"/>
</dbReference>
<dbReference type="STRING" id="6832.A0A553P7Z0"/>
<accession>A0A553P7Z0</accession>
<evidence type="ECO:0000313" key="4">
    <source>
        <dbReference type="Proteomes" id="UP000318571"/>
    </source>
</evidence>
<dbReference type="EMBL" id="VCGU01000007">
    <property type="protein sequence ID" value="TRY73802.1"/>
    <property type="molecule type" value="Genomic_DNA"/>
</dbReference>
<sequence length="401" mass="44774">MSPKAKENRDHPQNSPKKMKPSPAQEPEESMSMESLLVQLQEALQLEVKYRGGEQPTYPTPDAGTITSGMRDGSAHVLRCLKVWYDLPSDIFFNAVSIIDRFLAKMKAQPKHLSCIAVSAFHLACSEHKHLVEERAKSGGNQIQVQEPITPSSNNNINGCAPNGSSIFNIPEPSDLVNISQSRCSPTDLLRMQDILVKKLQISNPGAGPEEPVTALKFLRLLYAVSKSASVRLGFPDLLPETLPDYLPYQLEILTCDSVTLRYRPAEIALSLLAADFRHRSAAHSLEYKQLMLEIVKECQKACNMNESFLNCLAPVAVLLKKYNGEGTVQHRQRLVWKLSNRTMKHLRPTEKLRGTLPTIKEQGSSNLPRMRSNSECSDQSMESLSESDSERDIMEEVGAY</sequence>
<organism evidence="3 4">
    <name type="scientific">Tigriopus californicus</name>
    <name type="common">Marine copepod</name>
    <dbReference type="NCBI Taxonomy" id="6832"/>
    <lineage>
        <taxon>Eukaryota</taxon>
        <taxon>Metazoa</taxon>
        <taxon>Ecdysozoa</taxon>
        <taxon>Arthropoda</taxon>
        <taxon>Crustacea</taxon>
        <taxon>Multicrustacea</taxon>
        <taxon>Hexanauplia</taxon>
        <taxon>Copepoda</taxon>
        <taxon>Harpacticoida</taxon>
        <taxon>Harpacticidae</taxon>
        <taxon>Tigriopus</taxon>
    </lineage>
</organism>
<protein>
    <recommendedName>
        <fullName evidence="2">Cyclin N-terminal domain-containing protein</fullName>
    </recommendedName>
</protein>
<name>A0A553P7Z0_TIGCA</name>
<feature type="compositionally biased region" description="Basic and acidic residues" evidence="1">
    <location>
        <begin position="1"/>
        <end position="12"/>
    </location>
</feature>
<feature type="compositionally biased region" description="Polar residues" evidence="1">
    <location>
        <begin position="362"/>
        <end position="385"/>
    </location>
</feature>
<dbReference type="Pfam" id="PF00134">
    <property type="entry name" value="Cyclin_N"/>
    <property type="match status" value="1"/>
</dbReference>
<dbReference type="SUPFAM" id="SSF47954">
    <property type="entry name" value="Cyclin-like"/>
    <property type="match status" value="1"/>
</dbReference>
<dbReference type="InterPro" id="IPR006671">
    <property type="entry name" value="Cyclin_N"/>
</dbReference>
<dbReference type="InterPro" id="IPR036915">
    <property type="entry name" value="Cyclin-like_sf"/>
</dbReference>
<reference evidence="3 4" key="1">
    <citation type="journal article" date="2018" name="Nat. Ecol. Evol.">
        <title>Genomic signatures of mitonuclear coevolution across populations of Tigriopus californicus.</title>
        <authorList>
            <person name="Barreto F.S."/>
            <person name="Watson E.T."/>
            <person name="Lima T.G."/>
            <person name="Willett C.S."/>
            <person name="Edmands S."/>
            <person name="Li W."/>
            <person name="Burton R.S."/>
        </authorList>
    </citation>
    <scope>NUCLEOTIDE SEQUENCE [LARGE SCALE GENOMIC DNA]</scope>
    <source>
        <strain evidence="3 4">San Diego</strain>
    </source>
</reference>
<dbReference type="Gene3D" id="1.10.472.10">
    <property type="entry name" value="Cyclin-like"/>
    <property type="match status" value="1"/>
</dbReference>
<dbReference type="OMA" id="EWAPGTQ"/>
<comment type="caution">
    <text evidence="3">The sequence shown here is derived from an EMBL/GenBank/DDBJ whole genome shotgun (WGS) entry which is preliminary data.</text>
</comment>
<evidence type="ECO:0000259" key="2">
    <source>
        <dbReference type="Pfam" id="PF00134"/>
    </source>
</evidence>
<dbReference type="AlphaFoldDB" id="A0A553P7Z0"/>
<evidence type="ECO:0000313" key="3">
    <source>
        <dbReference type="EMBL" id="TRY73802.1"/>
    </source>
</evidence>
<feature type="region of interest" description="Disordered" evidence="1">
    <location>
        <begin position="351"/>
        <end position="401"/>
    </location>
</feature>
<keyword evidence="4" id="KW-1185">Reference proteome</keyword>
<gene>
    <name evidence="3" type="ORF">TCAL_09121</name>
</gene>
<evidence type="ECO:0000256" key="1">
    <source>
        <dbReference type="SAM" id="MobiDB-lite"/>
    </source>
</evidence>
<dbReference type="PANTHER" id="PTHR10177">
    <property type="entry name" value="CYCLINS"/>
    <property type="match status" value="1"/>
</dbReference>
<feature type="domain" description="Cyclin N-terminal" evidence="2">
    <location>
        <begin position="58"/>
        <end position="125"/>
    </location>
</feature>
<dbReference type="InterPro" id="IPR039361">
    <property type="entry name" value="Cyclin"/>
</dbReference>
<feature type="region of interest" description="Disordered" evidence="1">
    <location>
        <begin position="1"/>
        <end position="33"/>
    </location>
</feature>
<dbReference type="OrthoDB" id="769138at2759"/>